<dbReference type="PRINTS" id="PR00080">
    <property type="entry name" value="SDRFAMILY"/>
</dbReference>
<accession>A0ABU8S0Q1</accession>
<dbReference type="PRINTS" id="PR00081">
    <property type="entry name" value="GDHRDH"/>
</dbReference>
<dbReference type="PANTHER" id="PTHR43975:SF2">
    <property type="entry name" value="EG:BACR7A4.14 PROTEIN-RELATED"/>
    <property type="match status" value="1"/>
</dbReference>
<dbReference type="InterPro" id="IPR036291">
    <property type="entry name" value="NAD(P)-bd_dom_sf"/>
</dbReference>
<dbReference type="GO" id="GO:0016491">
    <property type="term" value="F:oxidoreductase activity"/>
    <property type="evidence" value="ECO:0007669"/>
    <property type="project" value="UniProtKB-KW"/>
</dbReference>
<dbReference type="Gene3D" id="3.40.50.720">
    <property type="entry name" value="NAD(P)-binding Rossmann-like Domain"/>
    <property type="match status" value="1"/>
</dbReference>
<dbReference type="InterPro" id="IPR020904">
    <property type="entry name" value="Sc_DH/Rdtase_CS"/>
</dbReference>
<keyword evidence="3" id="KW-1185">Reference proteome</keyword>
<evidence type="ECO:0000259" key="1">
    <source>
        <dbReference type="SMART" id="SM00822"/>
    </source>
</evidence>
<dbReference type="SMART" id="SM00822">
    <property type="entry name" value="PKS_KR"/>
    <property type="match status" value="1"/>
</dbReference>
<evidence type="ECO:0000313" key="2">
    <source>
        <dbReference type="EMBL" id="MEJ5978902.1"/>
    </source>
</evidence>
<dbReference type="CDD" id="cd05233">
    <property type="entry name" value="SDR_c"/>
    <property type="match status" value="1"/>
</dbReference>
<dbReference type="PROSITE" id="PS00061">
    <property type="entry name" value="ADH_SHORT"/>
    <property type="match status" value="1"/>
</dbReference>
<feature type="domain" description="Ketoreductase" evidence="1">
    <location>
        <begin position="8"/>
        <end position="192"/>
    </location>
</feature>
<dbReference type="PANTHER" id="PTHR43975">
    <property type="entry name" value="ZGC:101858"/>
    <property type="match status" value="1"/>
</dbReference>
<dbReference type="InterPro" id="IPR002347">
    <property type="entry name" value="SDR_fam"/>
</dbReference>
<organism evidence="2 3">
    <name type="scientific">Novosphingobium anseongense</name>
    <dbReference type="NCBI Taxonomy" id="3133436"/>
    <lineage>
        <taxon>Bacteria</taxon>
        <taxon>Pseudomonadati</taxon>
        <taxon>Pseudomonadota</taxon>
        <taxon>Alphaproteobacteria</taxon>
        <taxon>Sphingomonadales</taxon>
        <taxon>Sphingomonadaceae</taxon>
        <taxon>Novosphingobium</taxon>
    </lineage>
</organism>
<dbReference type="EC" id="1.-.-.-" evidence="2"/>
<reference evidence="2 3" key="1">
    <citation type="submission" date="2024-03" db="EMBL/GenBank/DDBJ databases">
        <authorList>
            <person name="Jo J.-H."/>
        </authorList>
    </citation>
    <scope>NUCLEOTIDE SEQUENCE [LARGE SCALE GENOMIC DNA]</scope>
    <source>
        <strain evidence="2 3">PS1R-30</strain>
    </source>
</reference>
<name>A0ABU8S0Q1_9SPHN</name>
<dbReference type="Pfam" id="PF13561">
    <property type="entry name" value="adh_short_C2"/>
    <property type="match status" value="1"/>
</dbReference>
<proteinExistence type="predicted"/>
<comment type="caution">
    <text evidence="2">The sequence shown here is derived from an EMBL/GenBank/DDBJ whole genome shotgun (WGS) entry which is preliminary data.</text>
</comment>
<protein>
    <submittedName>
        <fullName evidence="2">SDR family oxidoreductase</fullName>
        <ecNumber evidence="2">1.-.-.-</ecNumber>
    </submittedName>
</protein>
<keyword evidence="2" id="KW-0560">Oxidoreductase</keyword>
<dbReference type="Proteomes" id="UP001361239">
    <property type="component" value="Unassembled WGS sequence"/>
</dbReference>
<evidence type="ECO:0000313" key="3">
    <source>
        <dbReference type="Proteomes" id="UP001361239"/>
    </source>
</evidence>
<gene>
    <name evidence="2" type="ORF">WG901_19770</name>
</gene>
<dbReference type="RefSeq" id="WP_339588837.1">
    <property type="nucleotide sequence ID" value="NZ_JBBHJZ010000004.1"/>
</dbReference>
<sequence length="252" mass="26267">MNGELAGRTALVTGSSRGIGLAVAQLFAEQGADLVLVARNRERLEAAAKKIADTIGRRPALVFGDITSAETAERAVVEALSKFGRLDVLANVAGWYPTARIEETQDGDFRETIDSNLYATFAMCRAALPTLRESQGSVVNMSSTAARFPTPGLAAYSASKAGIEGFSRAMAAEAAPDVRVNVVSAGPTLTDSVRALMLSDTTGAVAAVTAQLPLGRLAEPREIAEVFLFLASPRATVITGQVIQANCGGHMA</sequence>
<dbReference type="InterPro" id="IPR057326">
    <property type="entry name" value="KR_dom"/>
</dbReference>
<dbReference type="EMBL" id="JBBHJZ010000004">
    <property type="protein sequence ID" value="MEJ5978902.1"/>
    <property type="molecule type" value="Genomic_DNA"/>
</dbReference>
<dbReference type="SUPFAM" id="SSF51735">
    <property type="entry name" value="NAD(P)-binding Rossmann-fold domains"/>
    <property type="match status" value="1"/>
</dbReference>